<dbReference type="PRINTS" id="PR01044">
    <property type="entry name" value="TRNASYNTHGA"/>
</dbReference>
<dbReference type="PANTHER" id="PTHR30075:SF2">
    <property type="entry name" value="GLYCINE--TRNA LIGASE, CHLOROPLASTIC_MITOCHONDRIAL 2"/>
    <property type="match status" value="1"/>
</dbReference>
<dbReference type="Gene3D" id="1.20.58.180">
    <property type="entry name" value="Class II aaRS and biotin synthetases, domain 2"/>
    <property type="match status" value="1"/>
</dbReference>
<name>Q83G33_TROWT</name>
<dbReference type="PROSITE" id="PS50861">
    <property type="entry name" value="AA_TRNA_LIGASE_II_GLYAB"/>
    <property type="match status" value="2"/>
</dbReference>
<keyword evidence="9" id="KW-0963">Cytoplasm</keyword>
<dbReference type="STRING" id="203267.TWT_500"/>
<protein>
    <recommendedName>
        <fullName evidence="8 9">Multifunctional fusion protein</fullName>
    </recommendedName>
    <domain>
        <recommendedName>
            <fullName evidence="9">Glycine--tRNA ligase beta subunit</fullName>
            <ecNumber evidence="9">6.1.1.14</ecNumber>
        </recommendedName>
        <alternativeName>
            <fullName evidence="9">Glycyl-tRNA synthetase beta subunit</fullName>
            <shortName evidence="9">GlyRS</shortName>
        </alternativeName>
    </domain>
    <domain>
        <recommendedName>
            <fullName evidence="8">Glycine--tRNA ligase alpha subunit</fullName>
        </recommendedName>
        <alternativeName>
            <fullName evidence="8">Glycyl-tRNA synthetase alpha subunit</fullName>
        </alternativeName>
    </domain>
</protein>
<dbReference type="PANTHER" id="PTHR30075">
    <property type="entry name" value="GLYCYL-TRNA SYNTHETASE"/>
    <property type="match status" value="1"/>
</dbReference>
<comment type="catalytic activity">
    <reaction evidence="7 9">
        <text>tRNA(Gly) + glycine + ATP = glycyl-tRNA(Gly) + AMP + diphosphate</text>
        <dbReference type="Rhea" id="RHEA:16013"/>
        <dbReference type="Rhea" id="RHEA-COMP:9664"/>
        <dbReference type="Rhea" id="RHEA-COMP:9683"/>
        <dbReference type="ChEBI" id="CHEBI:30616"/>
        <dbReference type="ChEBI" id="CHEBI:33019"/>
        <dbReference type="ChEBI" id="CHEBI:57305"/>
        <dbReference type="ChEBI" id="CHEBI:78442"/>
        <dbReference type="ChEBI" id="CHEBI:78522"/>
        <dbReference type="ChEBI" id="CHEBI:456215"/>
        <dbReference type="EC" id="6.1.1.14"/>
    </reaction>
</comment>
<keyword evidence="2 9" id="KW-0436">Ligase</keyword>
<proteinExistence type="inferred from homology"/>
<dbReference type="GO" id="GO:0005829">
    <property type="term" value="C:cytosol"/>
    <property type="evidence" value="ECO:0007669"/>
    <property type="project" value="TreeGrafter"/>
</dbReference>
<dbReference type="eggNOG" id="COG0751">
    <property type="taxonomic scope" value="Bacteria"/>
</dbReference>
<dbReference type="FunFam" id="3.30.930.10:FF:000006">
    <property type="entry name" value="Glycine--tRNA ligase alpha subunit"/>
    <property type="match status" value="1"/>
</dbReference>
<dbReference type="Pfam" id="PF02092">
    <property type="entry name" value="tRNA_synt_2f"/>
    <property type="match status" value="1"/>
</dbReference>
<evidence type="ECO:0000256" key="8">
    <source>
        <dbReference type="HAMAP-Rule" id="MF_00254"/>
    </source>
</evidence>
<evidence type="ECO:0000256" key="9">
    <source>
        <dbReference type="HAMAP-Rule" id="MF_00255"/>
    </source>
</evidence>
<keyword evidence="5 9" id="KW-0648">Protein biosynthesis</keyword>
<dbReference type="NCBIfam" id="TIGR00388">
    <property type="entry name" value="glyQ"/>
    <property type="match status" value="1"/>
</dbReference>
<comment type="similarity">
    <text evidence="1 9">Belongs to the class-II aminoacyl-tRNA synthetase family.</text>
</comment>
<evidence type="ECO:0000256" key="6">
    <source>
        <dbReference type="ARBA" id="ARBA00023146"/>
    </source>
</evidence>
<evidence type="ECO:0000256" key="2">
    <source>
        <dbReference type="ARBA" id="ARBA00022598"/>
    </source>
</evidence>
<dbReference type="InterPro" id="IPR002310">
    <property type="entry name" value="Gly-tRNA_ligase_asu"/>
</dbReference>
<dbReference type="NCBIfam" id="NF006827">
    <property type="entry name" value="PRK09348.1"/>
    <property type="match status" value="1"/>
</dbReference>
<comment type="subunit">
    <text evidence="9">Tetramer of two alpha and two beta subunits.</text>
</comment>
<dbReference type="eggNOG" id="COG0752">
    <property type="taxonomic scope" value="Bacteria"/>
</dbReference>
<dbReference type="GO" id="GO:0004820">
    <property type="term" value="F:glycine-tRNA ligase activity"/>
    <property type="evidence" value="ECO:0007669"/>
    <property type="project" value="UniProtKB-UniRule"/>
</dbReference>
<dbReference type="OrthoDB" id="9775440at2"/>
<dbReference type="EMBL" id="AE014184">
    <property type="protein sequence ID" value="AAO44597.1"/>
    <property type="molecule type" value="Genomic_DNA"/>
</dbReference>
<comment type="subcellular location">
    <subcellularLocation>
        <location evidence="9">Cytoplasm</location>
    </subcellularLocation>
</comment>
<dbReference type="Proteomes" id="UP000002200">
    <property type="component" value="Chromosome"/>
</dbReference>
<dbReference type="NCBIfam" id="TIGR00211">
    <property type="entry name" value="glyS"/>
    <property type="match status" value="1"/>
</dbReference>
<dbReference type="HOGENOM" id="CLU_007220_0_1_11"/>
<dbReference type="InterPro" id="IPR015944">
    <property type="entry name" value="Gly-tRNA-synth_bsu"/>
</dbReference>
<dbReference type="InterPro" id="IPR045864">
    <property type="entry name" value="aa-tRNA-synth_II/BPL/LPL"/>
</dbReference>
<reference evidence="10 11" key="1">
    <citation type="journal article" date="2003" name="Genome Res.">
        <title>Tropheryma whipplei twist: a human pathogenic Actinobacteria with a reduced genome.</title>
        <authorList>
            <person name="Raoult D."/>
            <person name="Ogata H."/>
            <person name="Audic S."/>
            <person name="Robert C."/>
            <person name="Suhre K."/>
            <person name="Drancourt M."/>
            <person name="Claverie J.-M."/>
        </authorList>
    </citation>
    <scope>NUCLEOTIDE SEQUENCE [LARGE SCALE GENOMIC DNA]</scope>
    <source>
        <strain evidence="10 11">Twist</strain>
    </source>
</reference>
<dbReference type="Gene3D" id="3.30.930.10">
    <property type="entry name" value="Bira Bifunctional Protein, Domain 2"/>
    <property type="match status" value="1"/>
</dbReference>
<evidence type="ECO:0000313" key="10">
    <source>
        <dbReference type="EMBL" id="AAO44597.1"/>
    </source>
</evidence>
<dbReference type="SUPFAM" id="SSF55681">
    <property type="entry name" value="Class II aaRS and biotin synthetases"/>
    <property type="match status" value="1"/>
</dbReference>
<evidence type="ECO:0000256" key="7">
    <source>
        <dbReference type="ARBA" id="ARBA00047937"/>
    </source>
</evidence>
<dbReference type="KEGG" id="twh:TWT_500"/>
<dbReference type="NCBIfam" id="NF011499">
    <property type="entry name" value="PRK14908.1"/>
    <property type="match status" value="1"/>
</dbReference>
<dbReference type="SUPFAM" id="SSF109604">
    <property type="entry name" value="HD-domain/PDEase-like"/>
    <property type="match status" value="1"/>
</dbReference>
<dbReference type="HAMAP" id="MF_00255">
    <property type="entry name" value="Gly_tRNA_synth_beta"/>
    <property type="match status" value="1"/>
</dbReference>
<evidence type="ECO:0000256" key="4">
    <source>
        <dbReference type="ARBA" id="ARBA00022840"/>
    </source>
</evidence>
<evidence type="ECO:0000256" key="1">
    <source>
        <dbReference type="ARBA" id="ARBA00008226"/>
    </source>
</evidence>
<evidence type="ECO:0000256" key="3">
    <source>
        <dbReference type="ARBA" id="ARBA00022741"/>
    </source>
</evidence>
<keyword evidence="3 9" id="KW-0547">Nucleotide-binding</keyword>
<dbReference type="GO" id="GO:0006426">
    <property type="term" value="P:glycyl-tRNA aminoacylation"/>
    <property type="evidence" value="ECO:0007669"/>
    <property type="project" value="UniProtKB-UniRule"/>
</dbReference>
<organism evidence="10 11">
    <name type="scientific">Tropheryma whipplei (strain Twist)</name>
    <name type="common">Whipple's bacillus</name>
    <dbReference type="NCBI Taxonomy" id="203267"/>
    <lineage>
        <taxon>Bacteria</taxon>
        <taxon>Bacillati</taxon>
        <taxon>Actinomycetota</taxon>
        <taxon>Actinomycetes</taxon>
        <taxon>Micrococcales</taxon>
        <taxon>Tropherymataceae</taxon>
        <taxon>Tropheryma</taxon>
    </lineage>
</organism>
<keyword evidence="11" id="KW-1185">Reference proteome</keyword>
<accession>Q83G33</accession>
<dbReference type="HAMAP" id="MF_00254">
    <property type="entry name" value="Gly_tRNA_synth_alpha"/>
    <property type="match status" value="1"/>
</dbReference>
<sequence length="1024" mass="116105">MQKHTPRMQDTILILQTYWAHRGCLVFQPMNTEVGAGTANPATLLGVLGDKTWGVAYVEPCVRPDDSRYGINPSRLQCHTQFQVLLKPEPGNPQEMYLESLEAIGIDLKKHDIRFVEDNWESPALGAWGLGWEIWLDGLEITQFTYFQQVGGVPLKTSAVEITYGIERIMMALQKVSHFKDIEYSKNISYGELFAQNEREMSAYYLEKANIERNKQLFEIYSDEAKMLLRAGLPLPAYTFVLKCSHVFNILDARGAISTAERAKAFSLMRTLTKEISATWVESRSNGEVSDDTVHTKGIDIAIEKPPDMKDPVTKGPETVLFEIGTEEMPSTQEIITTVENTLREKLGRSQLKFEKYSVDATPRRIVIRIYKMHPRQSDSSVRIRGPKVEAAFDDDKKPTDALTGFLKANGKSLDEIEIAVHKNRRHVFITKNIPGQSAAKLLEQIFAEIVLEIRSSRNMRWNDPKLVFSRPIRWLVALYGQRQLNIRVSLLESGMHTRVLRNSKTPIVPVKAADNYEEFLTRNGVILSRSKRREIIFESANLAAKSVSCEIDFSTQPIEEITDLVEAPSLVICRFEKKYLELPEVVLNAIMKKQKYITLSEKCATCKRIQREKCDQKTISQHFITFANGLCDKETVRSGNEAVIRTRFEDALFFQEADSKLSPENLYKMLDGLVYEEKLGSYLQKSQRIQRITDELLALMKADKNLSNTARQSAAIAKFDLASQMVTEMPELSGFMAKIYAQRAGKPPEVAQALEDMEAPRSAGKSLPVTQAGAILSIADRLDQLVAMTALGITSTGSSDLFGVRRTASGLVDILRVLPQKYDLNPIDIRVAVGKVVDIMQGYIMEHRGISNVILDGVEDSIVDLILGRWRHRISDSQSRTLSMDTASLQNIVYAAQKTVLSEADKTFSQLCQIRQKSQFLEIVQCLKRIDRICKNFYFERNDAPLKSVHEQNLINTFEAIRQTNRTDLEGFYRAAKNLPEAVNNFFDNTLVMTPEEEIRTARLGLLCAIRSYSWKYAAWDYI</sequence>
<keyword evidence="4 9" id="KW-0067">ATP-binding</keyword>
<dbReference type="EC" id="6.1.1.14" evidence="9"/>
<dbReference type="GO" id="GO:0005524">
    <property type="term" value="F:ATP binding"/>
    <property type="evidence" value="ECO:0007669"/>
    <property type="project" value="UniProtKB-UniRule"/>
</dbReference>
<dbReference type="CDD" id="cd00733">
    <property type="entry name" value="GlyRS_alpha_core"/>
    <property type="match status" value="1"/>
</dbReference>
<dbReference type="InterPro" id="IPR006194">
    <property type="entry name" value="Gly-tRNA-synth_heterodimer"/>
</dbReference>
<keyword evidence="6 9" id="KW-0030">Aminoacyl-tRNA synthetase</keyword>
<evidence type="ECO:0000313" key="11">
    <source>
        <dbReference type="Proteomes" id="UP000002200"/>
    </source>
</evidence>
<dbReference type="Pfam" id="PF02091">
    <property type="entry name" value="tRNA-synt_2e"/>
    <property type="match status" value="1"/>
</dbReference>
<evidence type="ECO:0000256" key="5">
    <source>
        <dbReference type="ARBA" id="ARBA00022917"/>
    </source>
</evidence>
<dbReference type="AlphaFoldDB" id="Q83G33"/>
<dbReference type="RefSeq" id="WP_011102612.1">
    <property type="nucleotide sequence ID" value="NC_004572.3"/>
</dbReference>
<gene>
    <name evidence="10" type="primary">glyQS</name>
    <name evidence="8" type="synonym">glyQ</name>
    <name evidence="9" type="synonym">glyS</name>
    <name evidence="10" type="ordered locus">TWT_500</name>
</gene>